<accession>X0YXQ8</accession>
<name>X0YXQ8_9ZZZZ</name>
<evidence type="ECO:0000313" key="1">
    <source>
        <dbReference type="EMBL" id="GAG61080.1"/>
    </source>
</evidence>
<sequence>MQLLFSDLKEEDLASTILEEIITDTEFDSLSFSIFSRIINKEKHSKIANSLSKLFRENETLRSNKQAENKIKQLVSGPSSSMISEIYQQTLSSLLKDITYEEKLTFDHPKLTRNFRFLLLNLLEKEVKPNLINRIVDDILKEWESICQYEDYEYLKLLHKTLLLKLELFNLEESFQDIMLKIANYIEKSILDGKISLYFEYFLNNQKKNTVDVNTYSIKK</sequence>
<dbReference type="EMBL" id="BART01008993">
    <property type="protein sequence ID" value="GAG61080.1"/>
    <property type="molecule type" value="Genomic_DNA"/>
</dbReference>
<reference evidence="1" key="1">
    <citation type="journal article" date="2014" name="Front. Microbiol.">
        <title>High frequency of phylogenetically diverse reductive dehalogenase-homologous genes in deep subseafloor sedimentary metagenomes.</title>
        <authorList>
            <person name="Kawai M."/>
            <person name="Futagami T."/>
            <person name="Toyoda A."/>
            <person name="Takaki Y."/>
            <person name="Nishi S."/>
            <person name="Hori S."/>
            <person name="Arai W."/>
            <person name="Tsubouchi T."/>
            <person name="Morono Y."/>
            <person name="Uchiyama I."/>
            <person name="Ito T."/>
            <person name="Fujiyama A."/>
            <person name="Inagaki F."/>
            <person name="Takami H."/>
        </authorList>
    </citation>
    <scope>NUCLEOTIDE SEQUENCE</scope>
    <source>
        <strain evidence="1">Expedition CK06-06</strain>
    </source>
</reference>
<dbReference type="AlphaFoldDB" id="X0YXQ8"/>
<comment type="caution">
    <text evidence="1">The sequence shown here is derived from an EMBL/GenBank/DDBJ whole genome shotgun (WGS) entry which is preliminary data.</text>
</comment>
<protein>
    <submittedName>
        <fullName evidence="1">Uncharacterized protein</fullName>
    </submittedName>
</protein>
<proteinExistence type="predicted"/>
<organism evidence="1">
    <name type="scientific">marine sediment metagenome</name>
    <dbReference type="NCBI Taxonomy" id="412755"/>
    <lineage>
        <taxon>unclassified sequences</taxon>
        <taxon>metagenomes</taxon>
        <taxon>ecological metagenomes</taxon>
    </lineage>
</organism>
<gene>
    <name evidence="1" type="ORF">S01H4_20060</name>
</gene>